<name>A0A645CQS5_9ZZZZ</name>
<keyword evidence="1" id="KW-0472">Membrane</keyword>
<keyword evidence="1" id="KW-0812">Transmembrane</keyword>
<proteinExistence type="predicted"/>
<sequence>MGIRPVEHCEISVLAFVFADFLKHLRDDIACFIVFGLAPVVNDILAIRIVCPQLFFFPVDVVLDHVICCAQDFFCGAVVLLQQDHFCVRIILFEVEDVLHVGTAPTVDTLVRIPDDTDVFEFAGQQLYQLVLGVVGILVLVHMNVVEFILVVGQCFRIFLEQFDRQHDQVVEIHRLAVFERFLVILVAFIDDIVDVSAGQIAELLRCLQLVFRLADPPQNHAVIEFFGIQIFFADDAFHQCFGFALVADGEGARIAELFALSS</sequence>
<organism evidence="2">
    <name type="scientific">bioreactor metagenome</name>
    <dbReference type="NCBI Taxonomy" id="1076179"/>
    <lineage>
        <taxon>unclassified sequences</taxon>
        <taxon>metagenomes</taxon>
        <taxon>ecological metagenomes</taxon>
    </lineage>
</organism>
<protein>
    <recommendedName>
        <fullName evidence="3">NAD-specific glutamate dehydrogenase</fullName>
    </recommendedName>
</protein>
<evidence type="ECO:0000313" key="2">
    <source>
        <dbReference type="EMBL" id="MPM79257.1"/>
    </source>
</evidence>
<keyword evidence="1" id="KW-1133">Transmembrane helix</keyword>
<dbReference type="AlphaFoldDB" id="A0A645CQS5"/>
<evidence type="ECO:0000256" key="1">
    <source>
        <dbReference type="SAM" id="Phobius"/>
    </source>
</evidence>
<feature type="transmembrane region" description="Helical" evidence="1">
    <location>
        <begin position="127"/>
        <end position="152"/>
    </location>
</feature>
<evidence type="ECO:0008006" key="3">
    <source>
        <dbReference type="Google" id="ProtNLM"/>
    </source>
</evidence>
<gene>
    <name evidence="2" type="ORF">SDC9_126290</name>
</gene>
<accession>A0A645CQS5</accession>
<comment type="caution">
    <text evidence="2">The sequence shown here is derived from an EMBL/GenBank/DDBJ whole genome shotgun (WGS) entry which is preliminary data.</text>
</comment>
<reference evidence="2" key="1">
    <citation type="submission" date="2019-08" db="EMBL/GenBank/DDBJ databases">
        <authorList>
            <person name="Kucharzyk K."/>
            <person name="Murdoch R.W."/>
            <person name="Higgins S."/>
            <person name="Loffler F."/>
        </authorList>
    </citation>
    <scope>NUCLEOTIDE SEQUENCE</scope>
</reference>
<dbReference type="EMBL" id="VSSQ01029218">
    <property type="protein sequence ID" value="MPM79257.1"/>
    <property type="molecule type" value="Genomic_DNA"/>
</dbReference>